<gene>
    <name evidence="2" type="primary">109581355</name>
</gene>
<feature type="region of interest" description="Disordered" evidence="1">
    <location>
        <begin position="141"/>
        <end position="168"/>
    </location>
</feature>
<dbReference type="EnsemblMetazoa" id="XM_019995411.1">
    <property type="protein sequence ID" value="XP_019850970.1"/>
    <property type="gene ID" value="LOC109581355"/>
</dbReference>
<feature type="region of interest" description="Disordered" evidence="1">
    <location>
        <begin position="263"/>
        <end position="292"/>
    </location>
</feature>
<feature type="region of interest" description="Disordered" evidence="1">
    <location>
        <begin position="477"/>
        <end position="514"/>
    </location>
</feature>
<feature type="compositionally biased region" description="Low complexity" evidence="1">
    <location>
        <begin position="483"/>
        <end position="505"/>
    </location>
</feature>
<accession>A0A1X7V2F2</accession>
<feature type="compositionally biased region" description="Polar residues" evidence="1">
    <location>
        <begin position="178"/>
        <end position="195"/>
    </location>
</feature>
<dbReference type="Proteomes" id="UP000007879">
    <property type="component" value="Unassembled WGS sequence"/>
</dbReference>
<evidence type="ECO:0000313" key="3">
    <source>
        <dbReference type="Proteomes" id="UP000007879"/>
    </source>
</evidence>
<organism evidence="2">
    <name type="scientific">Amphimedon queenslandica</name>
    <name type="common">Sponge</name>
    <dbReference type="NCBI Taxonomy" id="400682"/>
    <lineage>
        <taxon>Eukaryota</taxon>
        <taxon>Metazoa</taxon>
        <taxon>Porifera</taxon>
        <taxon>Demospongiae</taxon>
        <taxon>Heteroscleromorpha</taxon>
        <taxon>Haplosclerida</taxon>
        <taxon>Niphatidae</taxon>
        <taxon>Amphimedon</taxon>
    </lineage>
</organism>
<sequence length="631" mass="69263">MAGRSACGPLCQHPSCWQSPVIERERDLPSVYTDQKPTAEKWPEAEAYDSFPVMTVSDVTSSVRLSPLPERPLPSYGKRQNANNIFHSCQSCVNSRRRRRKNISFTQFVLQEDTSDDVTQTSPNLNDYKFVPVLFWKTHPSSNKPRKIKSPGLREAEERREEEEEKPLLKKMDLSESLPPTISNTTCTASSLSQSKQRRILEAKKPTRTLASAIGGRRQNSAAASVGFMLDKYIADGLDDVPPNVINQIIQHLQNQDHVRVLEETKNPPPSPPPSLPLPLPLPSLPLKPPESHVPTSLVLNLSTHSLQRSGSPTDISRKDEGFEAKYNKKKSKELSYSRALAQRPSEALSCLKAKINSLQNKAINGGVAVGGGASVCGANTSDSRTPVPMFPDSIPLPLHDNDDFIKHSKYFSPRLLSKSNVMQQRHHYRRPTLNLSKKTLLPIFFPGYDKLGETQALGGPHGKKGAIARQYSEDVFSRPQTRSHTTASHSHTTASHSHTASSHTHTIKSHTHTTGTVTPLVATMTHSHAPSSAVSSNRGFVDADLASVSGKLLLLDKEGQIVHEVPQTELSIPALQLPDNEEEEKVETSDSILYPIEGTVAPPPSAREDVSPSVSVDKSGTITSVVVEND</sequence>
<name>A0A1X7V2F2_AMPQE</name>
<dbReference type="AlphaFoldDB" id="A0A1X7V2F2"/>
<feature type="region of interest" description="Disordered" evidence="1">
    <location>
        <begin position="580"/>
        <end position="617"/>
    </location>
</feature>
<dbReference type="EnsemblMetazoa" id="Aqu2.1.34183_001">
    <property type="protein sequence ID" value="Aqu2.1.34183_001"/>
    <property type="gene ID" value="Aqu2.1.34183"/>
</dbReference>
<reference evidence="2" key="2">
    <citation type="submission" date="2017-05" db="UniProtKB">
        <authorList>
            <consortium name="EnsemblMetazoa"/>
        </authorList>
    </citation>
    <scope>IDENTIFICATION</scope>
</reference>
<keyword evidence="3" id="KW-1185">Reference proteome</keyword>
<evidence type="ECO:0000256" key="1">
    <source>
        <dbReference type="SAM" id="MobiDB-lite"/>
    </source>
</evidence>
<reference evidence="3" key="1">
    <citation type="journal article" date="2010" name="Nature">
        <title>The Amphimedon queenslandica genome and the evolution of animal complexity.</title>
        <authorList>
            <person name="Srivastava M."/>
            <person name="Simakov O."/>
            <person name="Chapman J."/>
            <person name="Fahey B."/>
            <person name="Gauthier M.E."/>
            <person name="Mitros T."/>
            <person name="Richards G.S."/>
            <person name="Conaco C."/>
            <person name="Dacre M."/>
            <person name="Hellsten U."/>
            <person name="Larroux C."/>
            <person name="Putnam N.H."/>
            <person name="Stanke M."/>
            <person name="Adamska M."/>
            <person name="Darling A."/>
            <person name="Degnan S.M."/>
            <person name="Oakley T.H."/>
            <person name="Plachetzki D.C."/>
            <person name="Zhai Y."/>
            <person name="Adamski M."/>
            <person name="Calcino A."/>
            <person name="Cummins S.F."/>
            <person name="Goodstein D.M."/>
            <person name="Harris C."/>
            <person name="Jackson D.J."/>
            <person name="Leys S.P."/>
            <person name="Shu S."/>
            <person name="Woodcroft B.J."/>
            <person name="Vervoort M."/>
            <person name="Kosik K.S."/>
            <person name="Manning G."/>
            <person name="Degnan B.M."/>
            <person name="Rokhsar D.S."/>
        </authorList>
    </citation>
    <scope>NUCLEOTIDE SEQUENCE [LARGE SCALE GENOMIC DNA]</scope>
</reference>
<feature type="compositionally biased region" description="Pro residues" evidence="1">
    <location>
        <begin position="267"/>
        <end position="289"/>
    </location>
</feature>
<dbReference type="InParanoid" id="A0A1X7V2F2"/>
<protein>
    <submittedName>
        <fullName evidence="2">Uncharacterized protein</fullName>
    </submittedName>
</protein>
<dbReference type="KEGG" id="aqu:109581355"/>
<evidence type="ECO:0000313" key="2">
    <source>
        <dbReference type="EnsemblMetazoa" id="Aqu2.1.34183_001"/>
    </source>
</evidence>
<feature type="region of interest" description="Disordered" evidence="1">
    <location>
        <begin position="176"/>
        <end position="195"/>
    </location>
</feature>
<proteinExistence type="predicted"/>